<sequence>MARPKAPLLSREIIARAAIELVEEGHELQVVPLAERLGVSTSSLYHHVEGRVGIVHAIREVLGEEYSLTPVPSSSWEETVRKSTHTLWRLYGDHPKVMPLLLSVVITEPTTVDFYTLIIDALDEAGIPEDEQLSTVEMLDAFAFGVALDALSPDLIFEPSGEHERLNRLIRKHPSGRERNALLFERGLDVIVLGIRERARLAALGA</sequence>
<name>A0A7G9S242_9MICO</name>
<dbReference type="SUPFAM" id="SSF46689">
    <property type="entry name" value="Homeodomain-like"/>
    <property type="match status" value="1"/>
</dbReference>
<dbReference type="GO" id="GO:0045892">
    <property type="term" value="P:negative regulation of DNA-templated transcription"/>
    <property type="evidence" value="ECO:0007669"/>
    <property type="project" value="InterPro"/>
</dbReference>
<evidence type="ECO:0000256" key="2">
    <source>
        <dbReference type="ARBA" id="ARBA00023163"/>
    </source>
</evidence>
<protein>
    <submittedName>
        <fullName evidence="4">TetR/AcrR family transcriptional regulator</fullName>
    </submittedName>
</protein>
<evidence type="ECO:0000259" key="3">
    <source>
        <dbReference type="Pfam" id="PF02909"/>
    </source>
</evidence>
<dbReference type="Pfam" id="PF02909">
    <property type="entry name" value="TetR_C_1"/>
    <property type="match status" value="1"/>
</dbReference>
<evidence type="ECO:0000313" key="4">
    <source>
        <dbReference type="EMBL" id="QNN61917.1"/>
    </source>
</evidence>
<dbReference type="InterPro" id="IPR009057">
    <property type="entry name" value="Homeodomain-like_sf"/>
</dbReference>
<dbReference type="SUPFAM" id="SSF48498">
    <property type="entry name" value="Tetracyclin repressor-like, C-terminal domain"/>
    <property type="match status" value="1"/>
</dbReference>
<dbReference type="InterPro" id="IPR036271">
    <property type="entry name" value="Tet_transcr_reg_TetR-rel_C_sf"/>
</dbReference>
<dbReference type="RefSeq" id="WP_187554388.1">
    <property type="nucleotide sequence ID" value="NZ_CP060716.1"/>
</dbReference>
<evidence type="ECO:0000313" key="5">
    <source>
        <dbReference type="Proteomes" id="UP000515934"/>
    </source>
</evidence>
<feature type="domain" description="Tetracycline repressor TetR C-terminal" evidence="3">
    <location>
        <begin position="71"/>
        <end position="152"/>
    </location>
</feature>
<reference evidence="4 5" key="1">
    <citation type="submission" date="2020-08" db="EMBL/GenBank/DDBJ databases">
        <title>Genome sequence of Leucobacter denitrificans KACC 14055T.</title>
        <authorList>
            <person name="Hyun D.-W."/>
            <person name="Bae J.-W."/>
        </authorList>
    </citation>
    <scope>NUCLEOTIDE SEQUENCE [LARGE SCALE GENOMIC DNA]</scope>
    <source>
        <strain evidence="4 5">KACC 14055</strain>
    </source>
</reference>
<dbReference type="AlphaFoldDB" id="A0A7G9S242"/>
<keyword evidence="2" id="KW-0804">Transcription</keyword>
<dbReference type="InterPro" id="IPR004111">
    <property type="entry name" value="Repressor_TetR_C"/>
</dbReference>
<gene>
    <name evidence="4" type="ORF">H9L06_06185</name>
</gene>
<evidence type="ECO:0000256" key="1">
    <source>
        <dbReference type="ARBA" id="ARBA00023015"/>
    </source>
</evidence>
<dbReference type="EMBL" id="CP060716">
    <property type="protein sequence ID" value="QNN61917.1"/>
    <property type="molecule type" value="Genomic_DNA"/>
</dbReference>
<dbReference type="Proteomes" id="UP000515934">
    <property type="component" value="Chromosome"/>
</dbReference>
<accession>A0A7G9S242</accession>
<keyword evidence="5" id="KW-1185">Reference proteome</keyword>
<dbReference type="KEGG" id="ldn:H9L06_06185"/>
<keyword evidence="1" id="KW-0805">Transcription regulation</keyword>
<dbReference type="Gene3D" id="1.10.357.10">
    <property type="entry name" value="Tetracycline Repressor, domain 2"/>
    <property type="match status" value="1"/>
</dbReference>
<proteinExistence type="predicted"/>
<organism evidence="4 5">
    <name type="scientific">Leucobacter denitrificans</name>
    <dbReference type="NCBI Taxonomy" id="683042"/>
    <lineage>
        <taxon>Bacteria</taxon>
        <taxon>Bacillati</taxon>
        <taxon>Actinomycetota</taxon>
        <taxon>Actinomycetes</taxon>
        <taxon>Micrococcales</taxon>
        <taxon>Microbacteriaceae</taxon>
        <taxon>Leucobacter</taxon>
    </lineage>
</organism>